<evidence type="ECO:0000313" key="3">
    <source>
        <dbReference type="Proteomes" id="UP000001194"/>
    </source>
</evidence>
<dbReference type="GeneID" id="6086235"/>
<dbReference type="HOGENOM" id="CLU_1540327_0_0_1"/>
<keyword evidence="3" id="KW-1185">Reference proteome</keyword>
<dbReference type="Proteomes" id="UP000001194">
    <property type="component" value="Unassembled WGS sequence"/>
</dbReference>
<feature type="region of interest" description="Disordered" evidence="1">
    <location>
        <begin position="82"/>
        <end position="129"/>
    </location>
</feature>
<evidence type="ECO:0000256" key="1">
    <source>
        <dbReference type="SAM" id="MobiDB-lite"/>
    </source>
</evidence>
<dbReference type="RefSeq" id="XP_001890574.1">
    <property type="nucleotide sequence ID" value="XM_001890539.1"/>
</dbReference>
<protein>
    <submittedName>
        <fullName evidence="2">Predicted protein</fullName>
    </submittedName>
</protein>
<reference evidence="2 3" key="1">
    <citation type="journal article" date="2008" name="Nature">
        <title>The genome of Laccaria bicolor provides insights into mycorrhizal symbiosis.</title>
        <authorList>
            <person name="Martin F."/>
            <person name="Aerts A."/>
            <person name="Ahren D."/>
            <person name="Brun A."/>
            <person name="Danchin E.G.J."/>
            <person name="Duchaussoy F."/>
            <person name="Gibon J."/>
            <person name="Kohler A."/>
            <person name="Lindquist E."/>
            <person name="Pereda V."/>
            <person name="Salamov A."/>
            <person name="Shapiro H.J."/>
            <person name="Wuyts J."/>
            <person name="Blaudez D."/>
            <person name="Buee M."/>
            <person name="Brokstein P."/>
            <person name="Canbaeck B."/>
            <person name="Cohen D."/>
            <person name="Courty P.E."/>
            <person name="Coutinho P.M."/>
            <person name="Delaruelle C."/>
            <person name="Detter J.C."/>
            <person name="Deveau A."/>
            <person name="DiFazio S."/>
            <person name="Duplessis S."/>
            <person name="Fraissinet-Tachet L."/>
            <person name="Lucic E."/>
            <person name="Frey-Klett P."/>
            <person name="Fourrey C."/>
            <person name="Feussner I."/>
            <person name="Gay G."/>
            <person name="Grimwood J."/>
            <person name="Hoegger P.J."/>
            <person name="Jain P."/>
            <person name="Kilaru S."/>
            <person name="Labbe J."/>
            <person name="Lin Y.C."/>
            <person name="Legue V."/>
            <person name="Le Tacon F."/>
            <person name="Marmeisse R."/>
            <person name="Melayah D."/>
            <person name="Montanini B."/>
            <person name="Muratet M."/>
            <person name="Nehls U."/>
            <person name="Niculita-Hirzel H."/>
            <person name="Oudot-Le Secq M.P."/>
            <person name="Peter M."/>
            <person name="Quesneville H."/>
            <person name="Rajashekar B."/>
            <person name="Reich M."/>
            <person name="Rouhier N."/>
            <person name="Schmutz J."/>
            <person name="Yin T."/>
            <person name="Chalot M."/>
            <person name="Henrissat B."/>
            <person name="Kuees U."/>
            <person name="Lucas S."/>
            <person name="Van de Peer Y."/>
            <person name="Podila G.K."/>
            <person name="Polle A."/>
            <person name="Pukkila P.J."/>
            <person name="Richardson P.M."/>
            <person name="Rouze P."/>
            <person name="Sanders I.R."/>
            <person name="Stajich J.E."/>
            <person name="Tunlid A."/>
            <person name="Tuskan G."/>
            <person name="Grigoriev I.V."/>
        </authorList>
    </citation>
    <scope>NUCLEOTIDE SEQUENCE [LARGE SCALE GENOMIC DNA]</scope>
    <source>
        <strain evidence="3">S238N-H82 / ATCC MYA-4686</strain>
    </source>
</reference>
<evidence type="ECO:0000313" key="2">
    <source>
        <dbReference type="EMBL" id="EDQ98768.1"/>
    </source>
</evidence>
<dbReference type="InParanoid" id="B0E309"/>
<feature type="compositionally biased region" description="Polar residues" evidence="1">
    <location>
        <begin position="118"/>
        <end position="129"/>
    </location>
</feature>
<dbReference type="KEGG" id="lbc:LACBIDRAFT_296744"/>
<gene>
    <name evidence="2" type="ORF">LACBIDRAFT_296744</name>
</gene>
<organism evidence="3">
    <name type="scientific">Laccaria bicolor (strain S238N-H82 / ATCC MYA-4686)</name>
    <name type="common">Bicoloured deceiver</name>
    <name type="synonym">Laccaria laccata var. bicolor</name>
    <dbReference type="NCBI Taxonomy" id="486041"/>
    <lineage>
        <taxon>Eukaryota</taxon>
        <taxon>Fungi</taxon>
        <taxon>Dikarya</taxon>
        <taxon>Basidiomycota</taxon>
        <taxon>Agaricomycotina</taxon>
        <taxon>Agaricomycetes</taxon>
        <taxon>Agaricomycetidae</taxon>
        <taxon>Agaricales</taxon>
        <taxon>Agaricineae</taxon>
        <taxon>Hydnangiaceae</taxon>
        <taxon>Laccaria</taxon>
    </lineage>
</organism>
<name>B0E309_LACBS</name>
<dbReference type="EMBL" id="DS547200">
    <property type="protein sequence ID" value="EDQ98768.1"/>
    <property type="molecule type" value="Genomic_DNA"/>
</dbReference>
<dbReference type="AlphaFoldDB" id="B0E309"/>
<proteinExistence type="predicted"/>
<accession>B0E309</accession>
<sequence length="186" mass="20882">MRRRHHGRRFSERVSIQSTTVYADALLRVLLPMLECLVSSPMPKPMTARIIGRYRQNDVISLGRLDLHAPYRPLVPNSRMQGICPPSRCHPPRHSSQSRLGYTQAPRSRSHHRNSSHATTTDGEQLHLSSTPVEKTHILAVSMVSGYIAGVALISQESDMRSKGFQLVTTTAHLACLCRLSRRRVA</sequence>